<proteinExistence type="predicted"/>
<dbReference type="AlphaFoldDB" id="A0A2G8JP61"/>
<name>A0A2G8JP61_STIJA</name>
<organism evidence="2 3">
    <name type="scientific">Stichopus japonicus</name>
    <name type="common">Sea cucumber</name>
    <dbReference type="NCBI Taxonomy" id="307972"/>
    <lineage>
        <taxon>Eukaryota</taxon>
        <taxon>Metazoa</taxon>
        <taxon>Echinodermata</taxon>
        <taxon>Eleutherozoa</taxon>
        <taxon>Echinozoa</taxon>
        <taxon>Holothuroidea</taxon>
        <taxon>Aspidochirotacea</taxon>
        <taxon>Aspidochirotida</taxon>
        <taxon>Stichopodidae</taxon>
        <taxon>Apostichopus</taxon>
    </lineage>
</organism>
<comment type="caution">
    <text evidence="2">The sequence shown here is derived from an EMBL/GenBank/DDBJ whole genome shotgun (WGS) entry which is preliminary data.</text>
</comment>
<evidence type="ECO:0000256" key="1">
    <source>
        <dbReference type="SAM" id="MobiDB-lite"/>
    </source>
</evidence>
<feature type="compositionally biased region" description="Basic and acidic residues" evidence="1">
    <location>
        <begin position="192"/>
        <end position="209"/>
    </location>
</feature>
<feature type="compositionally biased region" description="Basic and acidic residues" evidence="1">
    <location>
        <begin position="56"/>
        <end position="74"/>
    </location>
</feature>
<feature type="region of interest" description="Disordered" evidence="1">
    <location>
        <begin position="1"/>
        <end position="74"/>
    </location>
</feature>
<dbReference type="Proteomes" id="UP000230750">
    <property type="component" value="Unassembled WGS sequence"/>
</dbReference>
<gene>
    <name evidence="2" type="ORF">BSL78_25646</name>
</gene>
<reference evidence="2 3" key="1">
    <citation type="journal article" date="2017" name="PLoS Biol.">
        <title>The sea cucumber genome provides insights into morphological evolution and visceral regeneration.</title>
        <authorList>
            <person name="Zhang X."/>
            <person name="Sun L."/>
            <person name="Yuan J."/>
            <person name="Sun Y."/>
            <person name="Gao Y."/>
            <person name="Zhang L."/>
            <person name="Li S."/>
            <person name="Dai H."/>
            <person name="Hamel J.F."/>
            <person name="Liu C."/>
            <person name="Yu Y."/>
            <person name="Liu S."/>
            <person name="Lin W."/>
            <person name="Guo K."/>
            <person name="Jin S."/>
            <person name="Xu P."/>
            <person name="Storey K.B."/>
            <person name="Huan P."/>
            <person name="Zhang T."/>
            <person name="Zhou Y."/>
            <person name="Zhang J."/>
            <person name="Lin C."/>
            <person name="Li X."/>
            <person name="Xing L."/>
            <person name="Huo D."/>
            <person name="Sun M."/>
            <person name="Wang L."/>
            <person name="Mercier A."/>
            <person name="Li F."/>
            <person name="Yang H."/>
            <person name="Xiang J."/>
        </authorList>
    </citation>
    <scope>NUCLEOTIDE SEQUENCE [LARGE SCALE GENOMIC DNA]</scope>
    <source>
        <strain evidence="2">Shaxun</strain>
        <tissue evidence="2">Muscle</tissue>
    </source>
</reference>
<evidence type="ECO:0000313" key="3">
    <source>
        <dbReference type="Proteomes" id="UP000230750"/>
    </source>
</evidence>
<sequence length="333" mass="37853">MWVINRGEPSTTAPEGSSLIVEELDEKDEQADEQRNSFKEHTKEPEERGINQLKMSESKDTTGEPDARIKRRNEIPEILSLDGETKMHHLGKEFSSCKNKRKVDMIEKDLNEAMQKKFKKEANSASAEMYRLEDKSNVKSENCPDCCVCDRCTTTEENDILLDRNFKGEENEMGLLTSQKDKARVITQGESQSKENDSRMVESGKTEESNLMKVENGSNLRKEIDHQLTEFGKSLQTCTGSLSHGDTVFKSEEGMFKMSVEVDSLERDGNCEREVKQEEDTIVEDCFGVAGDLKDSTHDHSERSNRQTTEGSFRRRNVTSMTAKAVLRNTNKL</sequence>
<feature type="region of interest" description="Disordered" evidence="1">
    <location>
        <begin position="188"/>
        <end position="209"/>
    </location>
</feature>
<feature type="compositionally biased region" description="Acidic residues" evidence="1">
    <location>
        <begin position="22"/>
        <end position="31"/>
    </location>
</feature>
<feature type="compositionally biased region" description="Basic and acidic residues" evidence="1">
    <location>
        <begin position="32"/>
        <end position="49"/>
    </location>
</feature>
<keyword evidence="3" id="KW-1185">Reference proteome</keyword>
<feature type="region of interest" description="Disordered" evidence="1">
    <location>
        <begin position="292"/>
        <end position="321"/>
    </location>
</feature>
<dbReference type="EMBL" id="MRZV01001489">
    <property type="protein sequence ID" value="PIK37513.1"/>
    <property type="molecule type" value="Genomic_DNA"/>
</dbReference>
<protein>
    <submittedName>
        <fullName evidence="2">Uncharacterized protein</fullName>
    </submittedName>
</protein>
<feature type="compositionally biased region" description="Basic and acidic residues" evidence="1">
    <location>
        <begin position="292"/>
        <end position="305"/>
    </location>
</feature>
<evidence type="ECO:0000313" key="2">
    <source>
        <dbReference type="EMBL" id="PIK37513.1"/>
    </source>
</evidence>
<accession>A0A2G8JP61</accession>